<gene>
    <name evidence="2" type="ORF">C1280_02915</name>
</gene>
<organism evidence="2 3">
    <name type="scientific">Gemmata obscuriglobus</name>
    <dbReference type="NCBI Taxonomy" id="114"/>
    <lineage>
        <taxon>Bacteria</taxon>
        <taxon>Pseudomonadati</taxon>
        <taxon>Planctomycetota</taxon>
        <taxon>Planctomycetia</taxon>
        <taxon>Gemmatales</taxon>
        <taxon>Gemmataceae</taxon>
        <taxon>Gemmata</taxon>
    </lineage>
</organism>
<sequence length="114" mass="11912">MRRARGAPTPGSKDQPNPALRLTPPDILGRTAHPGVAVPVSYLFSGGGPPGGQGGERRVGTRRRRAVRTRRVRCLAVPGHRGVGAAGRGPRVGRGRRPGGRHLRAGAGRPGRGR</sequence>
<dbReference type="AlphaFoldDB" id="A0A2Z3GU36"/>
<reference evidence="2 3" key="1">
    <citation type="submission" date="2018-01" db="EMBL/GenBank/DDBJ databases">
        <title>G. obscuriglobus.</title>
        <authorList>
            <person name="Franke J."/>
            <person name="Blomberg W."/>
            <person name="Selmecki A."/>
        </authorList>
    </citation>
    <scope>NUCLEOTIDE SEQUENCE [LARGE SCALE GENOMIC DNA]</scope>
    <source>
        <strain evidence="2 3">DSM 5831</strain>
    </source>
</reference>
<feature type="compositionally biased region" description="Basic residues" evidence="1">
    <location>
        <begin position="60"/>
        <end position="73"/>
    </location>
</feature>
<feature type="compositionally biased region" description="Gly residues" evidence="1">
    <location>
        <begin position="45"/>
        <end position="54"/>
    </location>
</feature>
<accession>A0A2Z3GU36</accession>
<name>A0A2Z3GU36_9BACT</name>
<feature type="region of interest" description="Disordered" evidence="1">
    <location>
        <begin position="1"/>
        <end position="114"/>
    </location>
</feature>
<evidence type="ECO:0000256" key="1">
    <source>
        <dbReference type="SAM" id="MobiDB-lite"/>
    </source>
</evidence>
<dbReference type="EMBL" id="CP025958">
    <property type="protein sequence ID" value="AWM36061.1"/>
    <property type="molecule type" value="Genomic_DNA"/>
</dbReference>
<evidence type="ECO:0000313" key="2">
    <source>
        <dbReference type="EMBL" id="AWM36061.1"/>
    </source>
</evidence>
<dbReference type="Proteomes" id="UP000245802">
    <property type="component" value="Chromosome"/>
</dbReference>
<evidence type="ECO:0000313" key="3">
    <source>
        <dbReference type="Proteomes" id="UP000245802"/>
    </source>
</evidence>
<protein>
    <submittedName>
        <fullName evidence="2">Uncharacterized protein</fullName>
    </submittedName>
</protein>
<dbReference type="KEGG" id="gog:C1280_02915"/>
<proteinExistence type="predicted"/>
<feature type="compositionally biased region" description="Gly residues" evidence="1">
    <location>
        <begin position="81"/>
        <end position="90"/>
    </location>
</feature>
<feature type="compositionally biased region" description="Basic residues" evidence="1">
    <location>
        <begin position="91"/>
        <end position="104"/>
    </location>
</feature>
<keyword evidence="3" id="KW-1185">Reference proteome</keyword>